<evidence type="ECO:0000256" key="8">
    <source>
        <dbReference type="SAM" id="Phobius"/>
    </source>
</evidence>
<evidence type="ECO:0000256" key="6">
    <source>
        <dbReference type="ARBA" id="ARBA00022989"/>
    </source>
</evidence>
<feature type="transmembrane region" description="Helical" evidence="8">
    <location>
        <begin position="12"/>
        <end position="34"/>
    </location>
</feature>
<dbReference type="PANTHER" id="PTHR48021">
    <property type="match status" value="1"/>
</dbReference>
<evidence type="ECO:0000256" key="4">
    <source>
        <dbReference type="ARBA" id="ARBA00022597"/>
    </source>
</evidence>
<feature type="transmembrane region" description="Helical" evidence="8">
    <location>
        <begin position="322"/>
        <end position="345"/>
    </location>
</feature>
<evidence type="ECO:0000256" key="5">
    <source>
        <dbReference type="ARBA" id="ARBA00022692"/>
    </source>
</evidence>
<name>A0A8K0DHS3_IGNLU</name>
<evidence type="ECO:0000259" key="9">
    <source>
        <dbReference type="PROSITE" id="PS50850"/>
    </source>
</evidence>
<dbReference type="InterPro" id="IPR050549">
    <property type="entry name" value="MFS_Trehalose_Transporter"/>
</dbReference>
<dbReference type="GO" id="GO:0005886">
    <property type="term" value="C:plasma membrane"/>
    <property type="evidence" value="ECO:0007669"/>
    <property type="project" value="UniProtKB-SubCell"/>
</dbReference>
<dbReference type="InterPro" id="IPR020846">
    <property type="entry name" value="MFS_dom"/>
</dbReference>
<feature type="domain" description="Major facilitator superfamily (MFS) profile" evidence="9">
    <location>
        <begin position="3"/>
        <end position="448"/>
    </location>
</feature>
<feature type="transmembrane region" description="Helical" evidence="8">
    <location>
        <begin position="425"/>
        <end position="443"/>
    </location>
</feature>
<evidence type="ECO:0000256" key="3">
    <source>
        <dbReference type="ARBA" id="ARBA00022475"/>
    </source>
</evidence>
<sequence length="473" mass="52174">MQLLVSLGNTRYMQYLSAIVATTSMASAAMYITWSSPALLQLTSDNSPIGVKITPEEGSWVASSFLLGSLPGCFIAVWLVERLGRKTSLLISAFPLALPWYGVVFARSFWVLCILRFIAGMGLAIVTTGATTYNGEIADKDIRGKLGTTFNILKLMGSLYVLCVGPFVSYEALALSCSVLPIAFAIIFYFMPESPYFLIKVGKKDEARKNLIRLSGNNTSAKTIEDRLDEIESVVEYDMQNRSTLWEFLSKEEYRKSLIVMTGIKTLQQLSGTTAIDSYTQTIIEFSNSSIPSDISSIIAGLIQIPAVLLAAALVDRMGRKPLMIISSLGCGVALIAEGVYFYLYNVTFTDVRTISWLPLTALLVFLVMNPLGIFTLPWILLGELFATNIKGIAVSASTFYGSTLAFLVIKFFQPISTAWGMHTAFWIFAAVCILGAVFSFFMQPETKGKTFAEIQEKLNRKRKPVNNHQLET</sequence>
<keyword evidence="2" id="KW-0813">Transport</keyword>
<keyword evidence="11" id="KW-1185">Reference proteome</keyword>
<dbReference type="FunFam" id="1.20.1250.20:FF:000218">
    <property type="entry name" value="facilitated trehalose transporter Tret1"/>
    <property type="match status" value="1"/>
</dbReference>
<comment type="subcellular location">
    <subcellularLocation>
        <location evidence="1">Cell membrane</location>
        <topology evidence="1">Multi-pass membrane protein</topology>
    </subcellularLocation>
</comment>
<feature type="transmembrane region" description="Helical" evidence="8">
    <location>
        <begin position="109"/>
        <end position="133"/>
    </location>
</feature>
<dbReference type="SUPFAM" id="SSF103473">
    <property type="entry name" value="MFS general substrate transporter"/>
    <property type="match status" value="1"/>
</dbReference>
<evidence type="ECO:0000256" key="1">
    <source>
        <dbReference type="ARBA" id="ARBA00004651"/>
    </source>
</evidence>
<dbReference type="Gene3D" id="1.20.1250.20">
    <property type="entry name" value="MFS general substrate transporter like domains"/>
    <property type="match status" value="1"/>
</dbReference>
<accession>A0A8K0DHS3</accession>
<feature type="transmembrane region" description="Helical" evidence="8">
    <location>
        <begin position="87"/>
        <end position="103"/>
    </location>
</feature>
<organism evidence="10 11">
    <name type="scientific">Ignelater luminosus</name>
    <name type="common">Cucubano</name>
    <name type="synonym">Pyrophorus luminosus</name>
    <dbReference type="NCBI Taxonomy" id="2038154"/>
    <lineage>
        <taxon>Eukaryota</taxon>
        <taxon>Metazoa</taxon>
        <taxon>Ecdysozoa</taxon>
        <taxon>Arthropoda</taxon>
        <taxon>Hexapoda</taxon>
        <taxon>Insecta</taxon>
        <taxon>Pterygota</taxon>
        <taxon>Neoptera</taxon>
        <taxon>Endopterygota</taxon>
        <taxon>Coleoptera</taxon>
        <taxon>Polyphaga</taxon>
        <taxon>Elateriformia</taxon>
        <taxon>Elateroidea</taxon>
        <taxon>Elateridae</taxon>
        <taxon>Agrypninae</taxon>
        <taxon>Pyrophorini</taxon>
        <taxon>Ignelater</taxon>
    </lineage>
</organism>
<feature type="transmembrane region" description="Helical" evidence="8">
    <location>
        <begin position="357"/>
        <end position="381"/>
    </location>
</feature>
<dbReference type="GO" id="GO:0022857">
    <property type="term" value="F:transmembrane transporter activity"/>
    <property type="evidence" value="ECO:0007669"/>
    <property type="project" value="InterPro"/>
</dbReference>
<feature type="transmembrane region" description="Helical" evidence="8">
    <location>
        <begin position="159"/>
        <end position="191"/>
    </location>
</feature>
<keyword evidence="3" id="KW-1003">Cell membrane</keyword>
<dbReference type="PROSITE" id="PS00216">
    <property type="entry name" value="SUGAR_TRANSPORT_1"/>
    <property type="match status" value="2"/>
</dbReference>
<dbReference type="InterPro" id="IPR005828">
    <property type="entry name" value="MFS_sugar_transport-like"/>
</dbReference>
<dbReference type="OrthoDB" id="6818694at2759"/>
<dbReference type="PROSITE" id="PS50850">
    <property type="entry name" value="MFS"/>
    <property type="match status" value="1"/>
</dbReference>
<dbReference type="InterPro" id="IPR005829">
    <property type="entry name" value="Sugar_transporter_CS"/>
</dbReference>
<feature type="transmembrane region" description="Helical" evidence="8">
    <location>
        <begin position="60"/>
        <end position="80"/>
    </location>
</feature>
<dbReference type="InterPro" id="IPR036259">
    <property type="entry name" value="MFS_trans_sf"/>
</dbReference>
<comment type="caution">
    <text evidence="10">The sequence shown here is derived from an EMBL/GenBank/DDBJ whole genome shotgun (WGS) entry which is preliminary data.</text>
</comment>
<gene>
    <name evidence="10" type="ORF">ILUMI_00182</name>
</gene>
<feature type="transmembrane region" description="Helical" evidence="8">
    <location>
        <begin position="393"/>
        <end position="413"/>
    </location>
</feature>
<keyword evidence="4" id="KW-0762">Sugar transport</keyword>
<keyword evidence="6 8" id="KW-1133">Transmembrane helix</keyword>
<keyword evidence="7 8" id="KW-0472">Membrane</keyword>
<dbReference type="Pfam" id="PF00083">
    <property type="entry name" value="Sugar_tr"/>
    <property type="match status" value="1"/>
</dbReference>
<evidence type="ECO:0000256" key="2">
    <source>
        <dbReference type="ARBA" id="ARBA00022448"/>
    </source>
</evidence>
<evidence type="ECO:0000256" key="7">
    <source>
        <dbReference type="ARBA" id="ARBA00023136"/>
    </source>
</evidence>
<dbReference type="AlphaFoldDB" id="A0A8K0DHS3"/>
<dbReference type="Proteomes" id="UP000801492">
    <property type="component" value="Unassembled WGS sequence"/>
</dbReference>
<dbReference type="EMBL" id="VTPC01000367">
    <property type="protein sequence ID" value="KAF2905994.1"/>
    <property type="molecule type" value="Genomic_DNA"/>
</dbReference>
<evidence type="ECO:0000313" key="11">
    <source>
        <dbReference type="Proteomes" id="UP000801492"/>
    </source>
</evidence>
<proteinExistence type="predicted"/>
<evidence type="ECO:0000313" key="10">
    <source>
        <dbReference type="EMBL" id="KAF2905994.1"/>
    </source>
</evidence>
<dbReference type="PANTHER" id="PTHR48021:SF1">
    <property type="entry name" value="GH07001P-RELATED"/>
    <property type="match status" value="1"/>
</dbReference>
<keyword evidence="5 8" id="KW-0812">Transmembrane</keyword>
<feature type="non-terminal residue" evidence="10">
    <location>
        <position position="473"/>
    </location>
</feature>
<reference evidence="10" key="1">
    <citation type="submission" date="2019-08" db="EMBL/GenBank/DDBJ databases">
        <title>The genome of the North American firefly Photinus pyralis.</title>
        <authorList>
            <consortium name="Photinus pyralis genome working group"/>
            <person name="Fallon T.R."/>
            <person name="Sander Lower S.E."/>
            <person name="Weng J.-K."/>
        </authorList>
    </citation>
    <scope>NUCLEOTIDE SEQUENCE</scope>
    <source>
        <strain evidence="10">TRF0915ILg1</strain>
        <tissue evidence="10">Whole body</tissue>
    </source>
</reference>
<protein>
    <recommendedName>
        <fullName evidence="9">Major facilitator superfamily (MFS) profile domain-containing protein</fullName>
    </recommendedName>
</protein>